<dbReference type="AlphaFoldDB" id="H3ZDK1"/>
<dbReference type="PATRIC" id="fig|1129374.4.peg.1425"/>
<evidence type="ECO:0000313" key="2">
    <source>
        <dbReference type="Proteomes" id="UP000012046"/>
    </source>
</evidence>
<dbReference type="InterPro" id="IPR032344">
    <property type="entry name" value="DUF4862"/>
</dbReference>
<gene>
    <name evidence="1" type="ORF">AJE_07131</name>
</gene>
<accession>H3ZDK1</accession>
<dbReference type="EMBL" id="AHTH01000017">
    <property type="protein sequence ID" value="EHR41375.1"/>
    <property type="molecule type" value="Genomic_DNA"/>
</dbReference>
<comment type="caution">
    <text evidence="1">The sequence shown here is derived from an EMBL/GenBank/DDBJ whole genome shotgun (WGS) entry which is preliminary data.</text>
</comment>
<keyword evidence="2" id="KW-1185">Reference proteome</keyword>
<organism evidence="1 2">
    <name type="scientific">Alishewanella jeotgali KCTC 22429</name>
    <dbReference type="NCBI Taxonomy" id="1129374"/>
    <lineage>
        <taxon>Bacteria</taxon>
        <taxon>Pseudomonadati</taxon>
        <taxon>Pseudomonadota</taxon>
        <taxon>Gammaproteobacteria</taxon>
        <taxon>Alteromonadales</taxon>
        <taxon>Alteromonadaceae</taxon>
        <taxon>Alishewanella</taxon>
    </lineage>
</organism>
<dbReference type="Proteomes" id="UP000012046">
    <property type="component" value="Unassembled WGS sequence"/>
</dbReference>
<reference evidence="1 2" key="1">
    <citation type="journal article" date="2012" name="J. Bacteriol.">
        <title>Genome Sequence of Extracellular-Protease-Producing Alishewanella jeotgali Isolated from Traditional Korean Fermented Seafood.</title>
        <authorList>
            <person name="Jung J."/>
            <person name="Chun J."/>
            <person name="Park W."/>
        </authorList>
    </citation>
    <scope>NUCLEOTIDE SEQUENCE [LARGE SCALE GENOMIC DNA]</scope>
    <source>
        <strain evidence="1 2">KCTC 22429</strain>
    </source>
</reference>
<sequence>MGYFLGAYAASANVSGWDAQLEADYYRGLAGLAEVKGLEHPFLGQLHQHDDAWFLQHLAPHWDYVFTTIPGVMNALATQPGFGLASTDPAGRQAALDFMQAARQAILKLNQHLGRQAVKAIMLHTAPARDKVAGSAACFMASMQQLLSWDWQGAQLQVEHCDAYLPPQLPSKGFLSLSDELAVLSQLKQQGAAPVGVVINWGRSVFEGRDPAAAIAHIQAAKDAGLLAGLMFSGVSGEDSAYGAWRDSHQPIRNAQAPELGSACSWLTEQQVGAALKAASPVEHLSVLGLKIGVRPVTATVAERLTLLQAQLQILTQQQALISSISPVNGSI</sequence>
<evidence type="ECO:0000313" key="1">
    <source>
        <dbReference type="EMBL" id="EHR41375.1"/>
    </source>
</evidence>
<protein>
    <submittedName>
        <fullName evidence="1">UDP-N-acetylglucosamine pyrophosphorylase</fullName>
    </submittedName>
</protein>
<dbReference type="Pfam" id="PF16154">
    <property type="entry name" value="DUF4862"/>
    <property type="match status" value="1"/>
</dbReference>
<name>H3ZDK1_9ALTE</name>
<proteinExistence type="predicted"/>
<dbReference type="eggNOG" id="COG0648">
    <property type="taxonomic scope" value="Bacteria"/>
</dbReference>
<dbReference type="STRING" id="1129374.AJE_07131"/>